<dbReference type="VEuPathDB" id="FungiDB:PPTG_11676"/>
<proteinExistence type="predicted"/>
<gene>
    <name evidence="1" type="ORF">L917_02404</name>
</gene>
<name>W2LWE0_PHYNI</name>
<reference evidence="1" key="1">
    <citation type="submission" date="2013-11" db="EMBL/GenBank/DDBJ databases">
        <title>The Genome Sequence of Phytophthora parasitica CHvinca01.</title>
        <authorList>
            <consortium name="The Broad Institute Genomics Platform"/>
            <person name="Russ C."/>
            <person name="Tyler B."/>
            <person name="Panabieres F."/>
            <person name="Shan W."/>
            <person name="Tripathy S."/>
            <person name="Grunwald N."/>
            <person name="Machado M."/>
            <person name="Johnson C.S."/>
            <person name="Arredondo F."/>
            <person name="Hong C."/>
            <person name="Coffey M."/>
            <person name="Young S.K."/>
            <person name="Zeng Q."/>
            <person name="Gargeya S."/>
            <person name="Fitzgerald M."/>
            <person name="Abouelleil A."/>
            <person name="Alvarado L."/>
            <person name="Chapman S.B."/>
            <person name="Gainer-Dewar J."/>
            <person name="Goldberg J."/>
            <person name="Griggs A."/>
            <person name="Gujja S."/>
            <person name="Hansen M."/>
            <person name="Howarth C."/>
            <person name="Imamovic A."/>
            <person name="Ireland A."/>
            <person name="Larimer J."/>
            <person name="McCowan C."/>
            <person name="Murphy C."/>
            <person name="Pearson M."/>
            <person name="Poon T.W."/>
            <person name="Priest M."/>
            <person name="Roberts A."/>
            <person name="Saif S."/>
            <person name="Shea T."/>
            <person name="Sykes S."/>
            <person name="Wortman J."/>
            <person name="Nusbaum C."/>
            <person name="Birren B."/>
        </authorList>
    </citation>
    <scope>NUCLEOTIDE SEQUENCE [LARGE SCALE GENOMIC DNA]</scope>
    <source>
        <strain evidence="1">CHvinca01</strain>
    </source>
</reference>
<sequence length="238" mass="27172">MCVNFLNEEPSFIFYPFTREDFDSGIEATLALRDINPLITGSIFGWNVHHAPLARNAKTGSLVARVTLTTRIRCSLEAANVTLSSSDVNSWPLLITPTGWPREEETSVSTHVLQQLDLNSHVLVTNIPGKVHFRYLHLVRRRARRDETNKREIVYVAVIGDTEANVQAREARPDVRWVRESGYCIRFTEVNKTTIDVIYDRSSQCESEKHAQELFVDWAEVACRWLQRITSSKLVQSG</sequence>
<organism evidence="1">
    <name type="scientific">Phytophthora nicotianae</name>
    <name type="common">Potato buckeye rot agent</name>
    <name type="synonym">Phytophthora parasitica</name>
    <dbReference type="NCBI Taxonomy" id="4792"/>
    <lineage>
        <taxon>Eukaryota</taxon>
        <taxon>Sar</taxon>
        <taxon>Stramenopiles</taxon>
        <taxon>Oomycota</taxon>
        <taxon>Peronosporomycetes</taxon>
        <taxon>Peronosporales</taxon>
        <taxon>Peronosporaceae</taxon>
        <taxon>Phytophthora</taxon>
    </lineage>
</organism>
<dbReference type="AlphaFoldDB" id="W2LWE0"/>
<protein>
    <submittedName>
        <fullName evidence="1">Uncharacterized protein</fullName>
    </submittedName>
</protein>
<dbReference type="OrthoDB" id="118391at2759"/>
<evidence type="ECO:0000313" key="1">
    <source>
        <dbReference type="EMBL" id="ETM00941.1"/>
    </source>
</evidence>
<dbReference type="Proteomes" id="UP000054423">
    <property type="component" value="Unassembled WGS sequence"/>
</dbReference>
<accession>W2LWE0</accession>
<dbReference type="EMBL" id="KI677857">
    <property type="protein sequence ID" value="ETM00941.1"/>
    <property type="molecule type" value="Genomic_DNA"/>
</dbReference>